<organism evidence="2 3">
    <name type="scientific">Elizabethkingia meningoseptica</name>
    <name type="common">Chryseobacterium meningosepticum</name>
    <dbReference type="NCBI Taxonomy" id="238"/>
    <lineage>
        <taxon>Bacteria</taxon>
        <taxon>Pseudomonadati</taxon>
        <taxon>Bacteroidota</taxon>
        <taxon>Flavobacteriia</taxon>
        <taxon>Flavobacteriales</taxon>
        <taxon>Weeksellaceae</taxon>
        <taxon>Elizabethkingia</taxon>
    </lineage>
</organism>
<dbReference type="Gene3D" id="3.40.630.30">
    <property type="match status" value="2"/>
</dbReference>
<evidence type="ECO:0000313" key="3">
    <source>
        <dbReference type="Proteomes" id="UP000188947"/>
    </source>
</evidence>
<dbReference type="PROSITE" id="PS51186">
    <property type="entry name" value="GNAT"/>
    <property type="match status" value="2"/>
</dbReference>
<keyword evidence="2" id="KW-0808">Transferase</keyword>
<name>A0A1V3TXG5_ELIME</name>
<sequence>MKMKNTNIQTLETIDTSQILQVFNESFADYIVPMKLTEEQLEFKMKSDKTDKGLSIMVKEEDKPIAFILHGKQVLNGKLTVYNGGTGVVPGNRGAGWVREMYDLILPLLKENKVEELVLEVITGNAPAIKSYKKIGYTIHRKLKCYRGKIAPGKITKHAEIREISGFDWKKKQSFWDIHPTWQNSANVLEEIKEHCKILGAFVHDKLVGYLIFNPDARKVYQFAVSPEHRRKGIGTQLFAALKQETGEDISIINVDEGSKATHLFLKKTGLEVFIEQYEMKRAV</sequence>
<dbReference type="Pfam" id="PF00583">
    <property type="entry name" value="Acetyltransf_1"/>
    <property type="match status" value="2"/>
</dbReference>
<dbReference type="STRING" id="238.BBD35_11370"/>
<dbReference type="InterPro" id="IPR000182">
    <property type="entry name" value="GNAT_dom"/>
</dbReference>
<dbReference type="AlphaFoldDB" id="A0A1V3TXG5"/>
<feature type="domain" description="N-acetyltransferase" evidence="1">
    <location>
        <begin position="6"/>
        <end position="162"/>
    </location>
</feature>
<dbReference type="EMBL" id="MPOG01000014">
    <property type="protein sequence ID" value="OOH94095.1"/>
    <property type="molecule type" value="Genomic_DNA"/>
</dbReference>
<dbReference type="CDD" id="cd04301">
    <property type="entry name" value="NAT_SF"/>
    <property type="match status" value="1"/>
</dbReference>
<evidence type="ECO:0000259" key="1">
    <source>
        <dbReference type="PROSITE" id="PS51186"/>
    </source>
</evidence>
<gene>
    <name evidence="2" type="ORF">BMF97_12050</name>
</gene>
<feature type="domain" description="N-acetyltransferase" evidence="1">
    <location>
        <begin position="159"/>
        <end position="284"/>
    </location>
</feature>
<dbReference type="PANTHER" id="PTHR43617">
    <property type="entry name" value="L-AMINO ACID N-ACETYLTRANSFERASE"/>
    <property type="match status" value="1"/>
</dbReference>
<accession>A0A1V3TXG5</accession>
<comment type="caution">
    <text evidence="2">The sequence shown here is derived from an EMBL/GenBank/DDBJ whole genome shotgun (WGS) entry which is preliminary data.</text>
</comment>
<dbReference type="SUPFAM" id="SSF55729">
    <property type="entry name" value="Acyl-CoA N-acyltransferases (Nat)"/>
    <property type="match status" value="2"/>
</dbReference>
<dbReference type="InterPro" id="IPR016181">
    <property type="entry name" value="Acyl_CoA_acyltransferase"/>
</dbReference>
<dbReference type="eggNOG" id="COG0456">
    <property type="taxonomic scope" value="Bacteria"/>
</dbReference>
<dbReference type="Proteomes" id="UP000188947">
    <property type="component" value="Unassembled WGS sequence"/>
</dbReference>
<dbReference type="InterPro" id="IPR050276">
    <property type="entry name" value="MshD_Acetyltransferase"/>
</dbReference>
<proteinExistence type="predicted"/>
<protein>
    <submittedName>
        <fullName evidence="2">GNAT family N-acetyltransferase</fullName>
    </submittedName>
</protein>
<dbReference type="GO" id="GO:0016747">
    <property type="term" value="F:acyltransferase activity, transferring groups other than amino-acyl groups"/>
    <property type="evidence" value="ECO:0007669"/>
    <property type="project" value="InterPro"/>
</dbReference>
<evidence type="ECO:0000313" key="2">
    <source>
        <dbReference type="EMBL" id="OOH94095.1"/>
    </source>
</evidence>
<reference evidence="2 3" key="1">
    <citation type="submission" date="2016-11" db="EMBL/GenBank/DDBJ databases">
        <title>Genome sequence and comparative genomic analysis of clinical strain Elizabethkingia meningoseptica 61421 PRCM.</title>
        <authorList>
            <person name="Wang M."/>
            <person name="Hu S."/>
            <person name="Cao L."/>
            <person name="Jiang T."/>
            <person name="Zhou Y."/>
            <person name="Ming D."/>
        </authorList>
    </citation>
    <scope>NUCLEOTIDE SEQUENCE [LARGE SCALE GENOMIC DNA]</scope>
    <source>
        <strain evidence="2 3">61421 PRCM</strain>
    </source>
</reference>
<dbReference type="RefSeq" id="WP_069214055.1">
    <property type="nucleotide sequence ID" value="NZ_CP016378.1"/>
</dbReference>
<dbReference type="OrthoDB" id="4228396at2"/>
<keyword evidence="3" id="KW-1185">Reference proteome</keyword>